<dbReference type="EnsemblPlants" id="Pp3c5_26840V3.1">
    <property type="protein sequence ID" value="Pp3c5_26840V3.1"/>
    <property type="gene ID" value="Pp3c5_26840"/>
</dbReference>
<feature type="compositionally biased region" description="Basic and acidic residues" evidence="1">
    <location>
        <begin position="86"/>
        <end position="99"/>
    </location>
</feature>
<dbReference type="KEGG" id="ppp:112282297"/>
<reference evidence="3" key="3">
    <citation type="submission" date="2020-12" db="UniProtKB">
        <authorList>
            <consortium name="EnsemblPlants"/>
        </authorList>
    </citation>
    <scope>IDENTIFICATION</scope>
</reference>
<reference evidence="2 4" key="2">
    <citation type="journal article" date="2018" name="Plant J.">
        <title>The Physcomitrella patens chromosome-scale assembly reveals moss genome structure and evolution.</title>
        <authorList>
            <person name="Lang D."/>
            <person name="Ullrich K.K."/>
            <person name="Murat F."/>
            <person name="Fuchs J."/>
            <person name="Jenkins J."/>
            <person name="Haas F.B."/>
            <person name="Piednoel M."/>
            <person name="Gundlach H."/>
            <person name="Van Bel M."/>
            <person name="Meyberg R."/>
            <person name="Vives C."/>
            <person name="Morata J."/>
            <person name="Symeonidi A."/>
            <person name="Hiss M."/>
            <person name="Muchero W."/>
            <person name="Kamisugi Y."/>
            <person name="Saleh O."/>
            <person name="Blanc G."/>
            <person name="Decker E.L."/>
            <person name="van Gessel N."/>
            <person name="Grimwood J."/>
            <person name="Hayes R.D."/>
            <person name="Graham S.W."/>
            <person name="Gunter L.E."/>
            <person name="McDaniel S.F."/>
            <person name="Hoernstein S.N.W."/>
            <person name="Larsson A."/>
            <person name="Li F.W."/>
            <person name="Perroud P.F."/>
            <person name="Phillips J."/>
            <person name="Ranjan P."/>
            <person name="Rokshar D.S."/>
            <person name="Rothfels C.J."/>
            <person name="Schneider L."/>
            <person name="Shu S."/>
            <person name="Stevenson D.W."/>
            <person name="Thummler F."/>
            <person name="Tillich M."/>
            <person name="Villarreal Aguilar J.C."/>
            <person name="Widiez T."/>
            <person name="Wong G.K."/>
            <person name="Wymore A."/>
            <person name="Zhang Y."/>
            <person name="Zimmer A.D."/>
            <person name="Quatrano R.S."/>
            <person name="Mayer K.F.X."/>
            <person name="Goodstein D."/>
            <person name="Casacuberta J.M."/>
            <person name="Vandepoele K."/>
            <person name="Reski R."/>
            <person name="Cuming A.C."/>
            <person name="Tuskan G.A."/>
            <person name="Maumus F."/>
            <person name="Salse J."/>
            <person name="Schmutz J."/>
            <person name="Rensing S.A."/>
        </authorList>
    </citation>
    <scope>NUCLEOTIDE SEQUENCE [LARGE SCALE GENOMIC DNA]</scope>
    <source>
        <strain evidence="3 4">cv. Gransden 2004</strain>
    </source>
</reference>
<dbReference type="RefSeq" id="XP_024375496.1">
    <property type="nucleotide sequence ID" value="XM_024519728.2"/>
</dbReference>
<gene>
    <name evidence="3" type="primary">LOC112282297</name>
    <name evidence="2" type="ORF">PHYPA_008209</name>
</gene>
<keyword evidence="4" id="KW-1185">Reference proteome</keyword>
<dbReference type="EMBL" id="ABEU02000005">
    <property type="protein sequence ID" value="PNR54532.1"/>
    <property type="molecule type" value="Genomic_DNA"/>
</dbReference>
<dbReference type="OrthoDB" id="1909229at2759"/>
<organism evidence="2">
    <name type="scientific">Physcomitrium patens</name>
    <name type="common">Spreading-leaved earth moss</name>
    <name type="synonym">Physcomitrella patens</name>
    <dbReference type="NCBI Taxonomy" id="3218"/>
    <lineage>
        <taxon>Eukaryota</taxon>
        <taxon>Viridiplantae</taxon>
        <taxon>Streptophyta</taxon>
        <taxon>Embryophyta</taxon>
        <taxon>Bryophyta</taxon>
        <taxon>Bryophytina</taxon>
        <taxon>Bryopsida</taxon>
        <taxon>Funariidae</taxon>
        <taxon>Funariales</taxon>
        <taxon>Funariaceae</taxon>
        <taxon>Physcomitrium</taxon>
    </lineage>
</organism>
<dbReference type="EnsemblPlants" id="Pp3c5_26840V3.2">
    <property type="protein sequence ID" value="Pp3c5_26840V3.2"/>
    <property type="gene ID" value="Pp3c5_26840"/>
</dbReference>
<evidence type="ECO:0000313" key="3">
    <source>
        <dbReference type="EnsemblPlants" id="Pp3c5_26840V3.1"/>
    </source>
</evidence>
<accession>A9T2A3</accession>
<feature type="compositionally biased region" description="Basic and acidic residues" evidence="1">
    <location>
        <begin position="11"/>
        <end position="26"/>
    </location>
</feature>
<evidence type="ECO:0000313" key="4">
    <source>
        <dbReference type="Proteomes" id="UP000006727"/>
    </source>
</evidence>
<proteinExistence type="predicted"/>
<dbReference type="OMA" id="ELPTHEK"/>
<dbReference type="PaxDb" id="3218-PP1S154_114V6.1"/>
<dbReference type="GeneID" id="112282297"/>
<feature type="compositionally biased region" description="Polar residues" evidence="1">
    <location>
        <begin position="29"/>
        <end position="40"/>
    </location>
</feature>
<dbReference type="Gramene" id="Pp3c5_26840V3.2">
    <property type="protein sequence ID" value="Pp3c5_26840V3.2"/>
    <property type="gene ID" value="Pp3c5_26840"/>
</dbReference>
<dbReference type="HOGENOM" id="CLU_1162774_0_0_1"/>
<dbReference type="RefSeq" id="XP_024375495.1">
    <property type="nucleotide sequence ID" value="XM_024519727.2"/>
</dbReference>
<dbReference type="EnsemblPlants" id="Pp3c5_26840V3.3">
    <property type="protein sequence ID" value="Pp3c5_26840V3.3"/>
    <property type="gene ID" value="Pp3c5_26840"/>
</dbReference>
<protein>
    <submittedName>
        <fullName evidence="2 3">Uncharacterized protein</fullName>
    </submittedName>
</protein>
<evidence type="ECO:0000313" key="2">
    <source>
        <dbReference type="EMBL" id="PNR54532.1"/>
    </source>
</evidence>
<dbReference type="EnsemblPlants" id="Pp3c5_26840V3.4">
    <property type="protein sequence ID" value="Pp3c5_26840V3.4"/>
    <property type="gene ID" value="Pp3c5_26840"/>
</dbReference>
<dbReference type="Gramene" id="Pp3c5_26840V3.4">
    <property type="protein sequence ID" value="Pp3c5_26840V3.4"/>
    <property type="gene ID" value="Pp3c5_26840"/>
</dbReference>
<feature type="region of interest" description="Disordered" evidence="1">
    <location>
        <begin position="1"/>
        <end position="100"/>
    </location>
</feature>
<dbReference type="AlphaFoldDB" id="A9T2A3"/>
<sequence>MAAEVANPEDVNLHRSIAEEPTKSDESADSPTAKLQSPSPESEVHDENNGNATASQGIETPNDEEFNETESLVSDPNITPRRHEKARAFREARQERVEAETDAFLQSKIRKLNARAHTAQELAEKKRMHEEAKALELKKREELRADQIQRNGEVKADNLVEHANLEAAKLKAHAHEQAERALADSTATAEMVKAAEEQARRNGIAELVDEVEQMRAVGELPTHEKKGYITRLKEKIVNH</sequence>
<reference evidence="2 4" key="1">
    <citation type="journal article" date="2008" name="Science">
        <title>The Physcomitrella genome reveals evolutionary insights into the conquest of land by plants.</title>
        <authorList>
            <person name="Rensing S."/>
            <person name="Lang D."/>
            <person name="Zimmer A."/>
            <person name="Terry A."/>
            <person name="Salamov A."/>
            <person name="Shapiro H."/>
            <person name="Nishiyama T."/>
            <person name="Perroud P.-F."/>
            <person name="Lindquist E."/>
            <person name="Kamisugi Y."/>
            <person name="Tanahashi T."/>
            <person name="Sakakibara K."/>
            <person name="Fujita T."/>
            <person name="Oishi K."/>
            <person name="Shin-I T."/>
            <person name="Kuroki Y."/>
            <person name="Toyoda A."/>
            <person name="Suzuki Y."/>
            <person name="Hashimoto A."/>
            <person name="Yamaguchi K."/>
            <person name="Sugano A."/>
            <person name="Kohara Y."/>
            <person name="Fujiyama A."/>
            <person name="Anterola A."/>
            <person name="Aoki S."/>
            <person name="Ashton N."/>
            <person name="Barbazuk W.B."/>
            <person name="Barker E."/>
            <person name="Bennetzen J."/>
            <person name="Bezanilla M."/>
            <person name="Blankenship R."/>
            <person name="Cho S.H."/>
            <person name="Dutcher S."/>
            <person name="Estelle M."/>
            <person name="Fawcett J.A."/>
            <person name="Gundlach H."/>
            <person name="Hanada K."/>
            <person name="Heyl A."/>
            <person name="Hicks K.A."/>
            <person name="Hugh J."/>
            <person name="Lohr M."/>
            <person name="Mayer K."/>
            <person name="Melkozernov A."/>
            <person name="Murata T."/>
            <person name="Nelson D."/>
            <person name="Pils B."/>
            <person name="Prigge M."/>
            <person name="Reiss B."/>
            <person name="Renner T."/>
            <person name="Rombauts S."/>
            <person name="Rushton P."/>
            <person name="Sanderfoot A."/>
            <person name="Schween G."/>
            <person name="Shiu S.-H."/>
            <person name="Stueber K."/>
            <person name="Theodoulou F.L."/>
            <person name="Tu H."/>
            <person name="Van de Peer Y."/>
            <person name="Verrier P.J."/>
            <person name="Waters E."/>
            <person name="Wood A."/>
            <person name="Yang L."/>
            <person name="Cove D."/>
            <person name="Cuming A."/>
            <person name="Hasebe M."/>
            <person name="Lucas S."/>
            <person name="Mishler D.B."/>
            <person name="Reski R."/>
            <person name="Grigoriev I."/>
            <person name="Quatrano R.S."/>
            <person name="Boore J.L."/>
        </authorList>
    </citation>
    <scope>NUCLEOTIDE SEQUENCE [LARGE SCALE GENOMIC DNA]</scope>
    <source>
        <strain evidence="3 4">cv. Gransden 2004</strain>
    </source>
</reference>
<dbReference type="Proteomes" id="UP000006727">
    <property type="component" value="Chromosome 5"/>
</dbReference>
<dbReference type="RefSeq" id="XP_024375494.1">
    <property type="nucleotide sequence ID" value="XM_024519726.2"/>
</dbReference>
<dbReference type="Gramene" id="Pp3c5_26840V3.3">
    <property type="protein sequence ID" value="Pp3c5_26840V3.3"/>
    <property type="gene ID" value="Pp3c5_26840"/>
</dbReference>
<dbReference type="Gramene" id="Pp3c5_26840V3.1">
    <property type="protein sequence ID" value="Pp3c5_26840V3.1"/>
    <property type="gene ID" value="Pp3c5_26840"/>
</dbReference>
<dbReference type="eggNOG" id="ENOG502SQMN">
    <property type="taxonomic scope" value="Eukaryota"/>
</dbReference>
<name>A9T2A3_PHYPA</name>
<evidence type="ECO:0000256" key="1">
    <source>
        <dbReference type="SAM" id="MobiDB-lite"/>
    </source>
</evidence>
<feature type="compositionally biased region" description="Polar residues" evidence="1">
    <location>
        <begin position="49"/>
        <end position="59"/>
    </location>
</feature>